<accession>A0ABU9T4M2</accession>
<name>A0ABU9T4M2_9HYPH</name>
<comment type="similarity">
    <text evidence="1 7">Belongs to the esterase D family.</text>
</comment>
<keyword evidence="4 7" id="KW-0378">Hydrolase</keyword>
<dbReference type="InterPro" id="IPR014186">
    <property type="entry name" value="S-formylglutathione_hydrol"/>
</dbReference>
<dbReference type="InterPro" id="IPR000801">
    <property type="entry name" value="Esterase-like"/>
</dbReference>
<dbReference type="InterPro" id="IPR029058">
    <property type="entry name" value="AB_hydrolase_fold"/>
</dbReference>
<evidence type="ECO:0000256" key="3">
    <source>
        <dbReference type="ARBA" id="ARBA00022487"/>
    </source>
</evidence>
<evidence type="ECO:0000256" key="2">
    <source>
        <dbReference type="ARBA" id="ARBA00012479"/>
    </source>
</evidence>
<dbReference type="Gene3D" id="3.40.50.1820">
    <property type="entry name" value="alpha/beta hydrolase"/>
    <property type="match status" value="1"/>
</dbReference>
<comment type="catalytic activity">
    <reaction evidence="5 7">
        <text>S-formylglutathione + H2O = formate + glutathione + H(+)</text>
        <dbReference type="Rhea" id="RHEA:14961"/>
        <dbReference type="ChEBI" id="CHEBI:15377"/>
        <dbReference type="ChEBI" id="CHEBI:15378"/>
        <dbReference type="ChEBI" id="CHEBI:15740"/>
        <dbReference type="ChEBI" id="CHEBI:57688"/>
        <dbReference type="ChEBI" id="CHEBI:57925"/>
        <dbReference type="EC" id="3.1.2.12"/>
    </reaction>
</comment>
<sequence>MELVLKLVEQKKTFDGALEVFDHESESCQCTMRFAVYTPPQAKTAKVPVLWYLSGLTCNWSNVMEKSGIMRLAAEFGFMVIAPDTSPRGEQVANDDAYDLGQGAGFYINATEAPWAEHFQMETYIMEELPALIAKEFLNADMDKQGIMGHSMGGHGALSLHLKYPGRFKSVSAFSPIVAPSQVPWGEKAFSTYIGDDRAAWKAHDACALMSSSSDVPILIDQGTADNFLDEQLRTHLFAEACEAVGQKAEINMREGYDHSYYFIATFLPNHFDWHAKALNA</sequence>
<evidence type="ECO:0000256" key="5">
    <source>
        <dbReference type="ARBA" id="ARBA00047590"/>
    </source>
</evidence>
<keyword evidence="9" id="KW-1185">Reference proteome</keyword>
<evidence type="ECO:0000256" key="6">
    <source>
        <dbReference type="NCBIfam" id="TIGR02821"/>
    </source>
</evidence>
<dbReference type="PANTHER" id="PTHR10061:SF0">
    <property type="entry name" value="S-FORMYLGLUTATHIONE HYDROLASE"/>
    <property type="match status" value="1"/>
</dbReference>
<evidence type="ECO:0000313" key="8">
    <source>
        <dbReference type="EMBL" id="MEM5501086.1"/>
    </source>
</evidence>
<protein>
    <recommendedName>
        <fullName evidence="2 6">S-formylglutathione hydrolase</fullName>
        <ecNumber evidence="2 6">3.1.2.12</ecNumber>
    </recommendedName>
</protein>
<dbReference type="EMBL" id="JBBMQO010000003">
    <property type="protein sequence ID" value="MEM5501086.1"/>
    <property type="molecule type" value="Genomic_DNA"/>
</dbReference>
<keyword evidence="3 7" id="KW-0719">Serine esterase</keyword>
<dbReference type="NCBIfam" id="TIGR02821">
    <property type="entry name" value="fghA_ester_D"/>
    <property type="match status" value="1"/>
</dbReference>
<evidence type="ECO:0000256" key="4">
    <source>
        <dbReference type="ARBA" id="ARBA00022801"/>
    </source>
</evidence>
<reference evidence="8 9" key="1">
    <citation type="submission" date="2024-03" db="EMBL/GenBank/DDBJ databases">
        <title>Community enrichment and isolation of bacterial strains for fucoidan degradation.</title>
        <authorList>
            <person name="Sichert A."/>
        </authorList>
    </citation>
    <scope>NUCLEOTIDE SEQUENCE [LARGE SCALE GENOMIC DNA]</scope>
    <source>
        <strain evidence="8 9">AS62</strain>
    </source>
</reference>
<dbReference type="EC" id="3.1.2.12" evidence="2 6"/>
<evidence type="ECO:0000313" key="9">
    <source>
        <dbReference type="Proteomes" id="UP001477870"/>
    </source>
</evidence>
<dbReference type="GO" id="GO:0018738">
    <property type="term" value="F:S-formylglutathione hydrolase activity"/>
    <property type="evidence" value="ECO:0007669"/>
    <property type="project" value="UniProtKB-EC"/>
</dbReference>
<organism evidence="8 9">
    <name type="scientific">Ahrensia kielensis</name>
    <dbReference type="NCBI Taxonomy" id="76980"/>
    <lineage>
        <taxon>Bacteria</taxon>
        <taxon>Pseudomonadati</taxon>
        <taxon>Pseudomonadota</taxon>
        <taxon>Alphaproteobacteria</taxon>
        <taxon>Hyphomicrobiales</taxon>
        <taxon>Ahrensiaceae</taxon>
        <taxon>Ahrensia</taxon>
    </lineage>
</organism>
<comment type="caution">
    <text evidence="8">The sequence shown here is derived from an EMBL/GenBank/DDBJ whole genome shotgun (WGS) entry which is preliminary data.</text>
</comment>
<dbReference type="PANTHER" id="PTHR10061">
    <property type="entry name" value="S-FORMYLGLUTATHIONE HYDROLASE"/>
    <property type="match status" value="1"/>
</dbReference>
<dbReference type="Pfam" id="PF00756">
    <property type="entry name" value="Esterase"/>
    <property type="match status" value="1"/>
</dbReference>
<gene>
    <name evidence="8" type="primary">fghA</name>
    <name evidence="8" type="ORF">WNY59_05750</name>
</gene>
<evidence type="ECO:0000256" key="7">
    <source>
        <dbReference type="RuleBase" id="RU363068"/>
    </source>
</evidence>
<comment type="function">
    <text evidence="7">Serine hydrolase involved in the detoxification of formaldehyde.</text>
</comment>
<dbReference type="SUPFAM" id="SSF53474">
    <property type="entry name" value="alpha/beta-Hydrolases"/>
    <property type="match status" value="1"/>
</dbReference>
<dbReference type="Proteomes" id="UP001477870">
    <property type="component" value="Unassembled WGS sequence"/>
</dbReference>
<proteinExistence type="inferred from homology"/>
<evidence type="ECO:0000256" key="1">
    <source>
        <dbReference type="ARBA" id="ARBA00005622"/>
    </source>
</evidence>